<dbReference type="RefSeq" id="WP_086078868.1">
    <property type="nucleotide sequence ID" value="NZ_CP021111.1"/>
</dbReference>
<dbReference type="EMBL" id="CP021111">
    <property type="protein sequence ID" value="ARP95104.1"/>
    <property type="molecule type" value="Genomic_DNA"/>
</dbReference>
<dbReference type="InterPro" id="IPR029062">
    <property type="entry name" value="Class_I_gatase-like"/>
</dbReference>
<evidence type="ECO:0000259" key="1">
    <source>
        <dbReference type="Pfam" id="PF01965"/>
    </source>
</evidence>
<reference evidence="2 3" key="1">
    <citation type="submission" date="2017-05" db="EMBL/GenBank/DDBJ databases">
        <title>Complete and WGS of Bordetella genogroups.</title>
        <authorList>
            <person name="Spilker T."/>
            <person name="LiPuma J."/>
        </authorList>
    </citation>
    <scope>NUCLEOTIDE SEQUENCE [LARGE SCALE GENOMIC DNA]</scope>
    <source>
        <strain evidence="2 3">AU7206</strain>
    </source>
</reference>
<accession>A0A1W6ZE25</accession>
<organism evidence="2 3">
    <name type="scientific">Bordetella genomosp. 13</name>
    <dbReference type="NCBI Taxonomy" id="463040"/>
    <lineage>
        <taxon>Bacteria</taxon>
        <taxon>Pseudomonadati</taxon>
        <taxon>Pseudomonadota</taxon>
        <taxon>Betaproteobacteria</taxon>
        <taxon>Burkholderiales</taxon>
        <taxon>Alcaligenaceae</taxon>
        <taxon>Bordetella</taxon>
    </lineage>
</organism>
<evidence type="ECO:0000313" key="3">
    <source>
        <dbReference type="Proteomes" id="UP000194161"/>
    </source>
</evidence>
<dbReference type="AlphaFoldDB" id="A0A1W6ZE25"/>
<dbReference type="Gene3D" id="3.40.50.880">
    <property type="match status" value="1"/>
</dbReference>
<dbReference type="KEGG" id="bgm:CAL15_12390"/>
<dbReference type="SUPFAM" id="SSF52317">
    <property type="entry name" value="Class I glutamine amidotransferase-like"/>
    <property type="match status" value="1"/>
</dbReference>
<gene>
    <name evidence="2" type="ORF">CAL15_12390</name>
</gene>
<dbReference type="PANTHER" id="PTHR43130">
    <property type="entry name" value="ARAC-FAMILY TRANSCRIPTIONAL REGULATOR"/>
    <property type="match status" value="1"/>
</dbReference>
<name>A0A1W6ZE25_9BORD</name>
<evidence type="ECO:0000313" key="2">
    <source>
        <dbReference type="EMBL" id="ARP95104.1"/>
    </source>
</evidence>
<feature type="domain" description="DJ-1/PfpI" evidence="1">
    <location>
        <begin position="10"/>
        <end position="183"/>
    </location>
</feature>
<dbReference type="OrthoDB" id="9803764at2"/>
<keyword evidence="3" id="KW-1185">Reference proteome</keyword>
<sequence>MRISGFRLGVYVYRDAEVLDYAAPYGVLSVARRFDPEIDVRAIGDSLQAVSTASGLTILPSCALADAPAIDALLVPGGPGARQQMHNRRLHRYIASLPATCLLASTGSGAWVYAAMGLLDGHAATSRKEPDRVEASHLGCPPIDRLAMLAPACRTQRARIVDSGRFVSAGGPSAATDLGMHLLRRAGYSDALLDEIARVLEYRHAYELYREDVEYAAPAPESLPQPL</sequence>
<dbReference type="GO" id="GO:0006355">
    <property type="term" value="P:regulation of DNA-templated transcription"/>
    <property type="evidence" value="ECO:0007669"/>
    <property type="project" value="TreeGrafter"/>
</dbReference>
<dbReference type="Pfam" id="PF01965">
    <property type="entry name" value="DJ-1_PfpI"/>
    <property type="match status" value="1"/>
</dbReference>
<proteinExistence type="predicted"/>
<dbReference type="PANTHER" id="PTHR43130:SF14">
    <property type="entry name" value="DJ-1_PFPI DOMAIN-CONTAINING PROTEIN"/>
    <property type="match status" value="1"/>
</dbReference>
<dbReference type="Proteomes" id="UP000194161">
    <property type="component" value="Chromosome"/>
</dbReference>
<dbReference type="InterPro" id="IPR002818">
    <property type="entry name" value="DJ-1/PfpI"/>
</dbReference>
<dbReference type="InterPro" id="IPR052158">
    <property type="entry name" value="INH-QAR"/>
</dbReference>
<dbReference type="CDD" id="cd03139">
    <property type="entry name" value="GATase1_PfpI_2"/>
    <property type="match status" value="1"/>
</dbReference>
<protein>
    <submittedName>
        <fullName evidence="2">Peptidase</fullName>
    </submittedName>
</protein>
<dbReference type="STRING" id="463040.CAL15_12390"/>